<organism evidence="8 9">
    <name type="scientific">Pontibacter lucknowensis</name>
    <dbReference type="NCBI Taxonomy" id="1077936"/>
    <lineage>
        <taxon>Bacteria</taxon>
        <taxon>Pseudomonadati</taxon>
        <taxon>Bacteroidota</taxon>
        <taxon>Cytophagia</taxon>
        <taxon>Cytophagales</taxon>
        <taxon>Hymenobacteraceae</taxon>
        <taxon>Pontibacter</taxon>
    </lineage>
</organism>
<accession>A0A1N6XCM4</accession>
<dbReference type="GO" id="GO:0006352">
    <property type="term" value="P:DNA-templated transcription initiation"/>
    <property type="evidence" value="ECO:0007669"/>
    <property type="project" value="InterPro"/>
</dbReference>
<evidence type="ECO:0000259" key="7">
    <source>
        <dbReference type="Pfam" id="PF08281"/>
    </source>
</evidence>
<dbReference type="STRING" id="1077936.SAMN05421545_2067"/>
<gene>
    <name evidence="8" type="ORF">SAMN05421545_2067</name>
</gene>
<evidence type="ECO:0000256" key="2">
    <source>
        <dbReference type="ARBA" id="ARBA00023015"/>
    </source>
</evidence>
<name>A0A1N6XCM4_9BACT</name>
<sequence length="190" mass="22654">MFLKFFSKSRSTDDMELVRQYRRSGDLDVIGKLFERHTEMVYLICLRYLEDEEESKDATMQVFEQLIVALKRHEVSNFKSWLHSLTKNHCLQLLRTGRLKNKVSQALPREQHTLPQDDATQAELDWQALEHGLVHLPAEQRTCIELFYLQQKSYREIEEITGCDLKQVKSYIQNGRRNLRIYIEKNHAQR</sequence>
<dbReference type="RefSeq" id="WP_007658619.1">
    <property type="nucleotide sequence ID" value="NZ_FTNM01000002.1"/>
</dbReference>
<feature type="domain" description="RNA polymerase sigma-70 region 2" evidence="6">
    <location>
        <begin position="33"/>
        <end position="96"/>
    </location>
</feature>
<evidence type="ECO:0000256" key="1">
    <source>
        <dbReference type="ARBA" id="ARBA00010641"/>
    </source>
</evidence>
<keyword evidence="3" id="KW-0731">Sigma factor</keyword>
<dbReference type="InterPro" id="IPR036388">
    <property type="entry name" value="WH-like_DNA-bd_sf"/>
</dbReference>
<dbReference type="InterPro" id="IPR013324">
    <property type="entry name" value="RNA_pol_sigma_r3/r4-like"/>
</dbReference>
<keyword evidence="4" id="KW-0238">DNA-binding</keyword>
<dbReference type="Gene3D" id="1.10.1740.10">
    <property type="match status" value="1"/>
</dbReference>
<dbReference type="InterPro" id="IPR039425">
    <property type="entry name" value="RNA_pol_sigma-70-like"/>
</dbReference>
<protein>
    <submittedName>
        <fullName evidence="8">RNA polymerase sigma-70 factor, ECF subfamily</fullName>
    </submittedName>
</protein>
<dbReference type="Pfam" id="PF04542">
    <property type="entry name" value="Sigma70_r2"/>
    <property type="match status" value="1"/>
</dbReference>
<dbReference type="InterPro" id="IPR014284">
    <property type="entry name" value="RNA_pol_sigma-70_dom"/>
</dbReference>
<dbReference type="OrthoDB" id="1116873at2"/>
<dbReference type="InterPro" id="IPR013249">
    <property type="entry name" value="RNA_pol_sigma70_r4_t2"/>
</dbReference>
<dbReference type="Gene3D" id="1.10.10.10">
    <property type="entry name" value="Winged helix-like DNA-binding domain superfamily/Winged helix DNA-binding domain"/>
    <property type="match status" value="1"/>
</dbReference>
<evidence type="ECO:0000256" key="4">
    <source>
        <dbReference type="ARBA" id="ARBA00023125"/>
    </source>
</evidence>
<dbReference type="SUPFAM" id="SSF88659">
    <property type="entry name" value="Sigma3 and sigma4 domains of RNA polymerase sigma factors"/>
    <property type="match status" value="1"/>
</dbReference>
<dbReference type="Pfam" id="PF08281">
    <property type="entry name" value="Sigma70_r4_2"/>
    <property type="match status" value="1"/>
</dbReference>
<keyword evidence="2" id="KW-0805">Transcription regulation</keyword>
<reference evidence="9" key="1">
    <citation type="submission" date="2017-01" db="EMBL/GenBank/DDBJ databases">
        <authorList>
            <person name="Varghese N."/>
            <person name="Submissions S."/>
        </authorList>
    </citation>
    <scope>NUCLEOTIDE SEQUENCE [LARGE SCALE GENOMIC DNA]</scope>
    <source>
        <strain evidence="9">DM9</strain>
    </source>
</reference>
<dbReference type="AlphaFoldDB" id="A0A1N6XCM4"/>
<evidence type="ECO:0000259" key="6">
    <source>
        <dbReference type="Pfam" id="PF04542"/>
    </source>
</evidence>
<evidence type="ECO:0000313" key="9">
    <source>
        <dbReference type="Proteomes" id="UP000185924"/>
    </source>
</evidence>
<proteinExistence type="inferred from homology"/>
<dbReference type="InterPro" id="IPR013325">
    <property type="entry name" value="RNA_pol_sigma_r2"/>
</dbReference>
<dbReference type="EMBL" id="FTNM01000002">
    <property type="protein sequence ID" value="SIR00108.1"/>
    <property type="molecule type" value="Genomic_DNA"/>
</dbReference>
<feature type="domain" description="RNA polymerase sigma factor 70 region 4 type 2" evidence="7">
    <location>
        <begin position="128"/>
        <end position="179"/>
    </location>
</feature>
<comment type="similarity">
    <text evidence="1">Belongs to the sigma-70 factor family. ECF subfamily.</text>
</comment>
<dbReference type="SUPFAM" id="SSF88946">
    <property type="entry name" value="Sigma2 domain of RNA polymerase sigma factors"/>
    <property type="match status" value="1"/>
</dbReference>
<keyword evidence="9" id="KW-1185">Reference proteome</keyword>
<evidence type="ECO:0000256" key="5">
    <source>
        <dbReference type="ARBA" id="ARBA00023163"/>
    </source>
</evidence>
<dbReference type="InterPro" id="IPR007627">
    <property type="entry name" value="RNA_pol_sigma70_r2"/>
</dbReference>
<dbReference type="Proteomes" id="UP000185924">
    <property type="component" value="Unassembled WGS sequence"/>
</dbReference>
<evidence type="ECO:0000256" key="3">
    <source>
        <dbReference type="ARBA" id="ARBA00023082"/>
    </source>
</evidence>
<dbReference type="NCBIfam" id="TIGR02937">
    <property type="entry name" value="sigma70-ECF"/>
    <property type="match status" value="1"/>
</dbReference>
<dbReference type="PANTHER" id="PTHR43133:SF8">
    <property type="entry name" value="RNA POLYMERASE SIGMA FACTOR HI_1459-RELATED"/>
    <property type="match status" value="1"/>
</dbReference>
<dbReference type="GO" id="GO:0016987">
    <property type="term" value="F:sigma factor activity"/>
    <property type="evidence" value="ECO:0007669"/>
    <property type="project" value="UniProtKB-KW"/>
</dbReference>
<evidence type="ECO:0000313" key="8">
    <source>
        <dbReference type="EMBL" id="SIR00108.1"/>
    </source>
</evidence>
<keyword evidence="5" id="KW-0804">Transcription</keyword>
<dbReference type="GO" id="GO:0003677">
    <property type="term" value="F:DNA binding"/>
    <property type="evidence" value="ECO:0007669"/>
    <property type="project" value="UniProtKB-KW"/>
</dbReference>
<dbReference type="PANTHER" id="PTHR43133">
    <property type="entry name" value="RNA POLYMERASE ECF-TYPE SIGMA FACTO"/>
    <property type="match status" value="1"/>
</dbReference>